<proteinExistence type="predicted"/>
<protein>
    <submittedName>
        <fullName evidence="1">Uncharacterized protein</fullName>
    </submittedName>
</protein>
<evidence type="ECO:0000313" key="1">
    <source>
        <dbReference type="EMBL" id="MBW0576609.1"/>
    </source>
</evidence>
<name>A0A9Q3KB96_9BASI</name>
<keyword evidence="2" id="KW-1185">Reference proteome</keyword>
<accession>A0A9Q3KB96</accession>
<gene>
    <name evidence="1" type="ORF">O181_116324</name>
</gene>
<reference evidence="1" key="1">
    <citation type="submission" date="2021-03" db="EMBL/GenBank/DDBJ databases">
        <title>Draft genome sequence of rust myrtle Austropuccinia psidii MF-1, a brazilian biotype.</title>
        <authorList>
            <person name="Quecine M.C."/>
            <person name="Pachon D.M.R."/>
            <person name="Bonatelli M.L."/>
            <person name="Correr F.H."/>
            <person name="Franceschini L.M."/>
            <person name="Leite T.F."/>
            <person name="Margarido G.R.A."/>
            <person name="Almeida C.A."/>
            <person name="Ferrarezi J.A."/>
            <person name="Labate C.A."/>
        </authorList>
    </citation>
    <scope>NUCLEOTIDE SEQUENCE</scope>
    <source>
        <strain evidence="1">MF-1</strain>
    </source>
</reference>
<dbReference type="AlphaFoldDB" id="A0A9Q3KB96"/>
<dbReference type="EMBL" id="AVOT02098786">
    <property type="protein sequence ID" value="MBW0576609.1"/>
    <property type="molecule type" value="Genomic_DNA"/>
</dbReference>
<dbReference type="Proteomes" id="UP000765509">
    <property type="component" value="Unassembled WGS sequence"/>
</dbReference>
<sequence length="101" mass="11768">MNIKGPIHEANPSLLKFSSNTHFKSSRSRELGHQTPIKLQKPLNKMITDLLKHPSIWPFKLLNTLLDHGQYWSRGARKPFIYLQEPKSRGTEASRSPRWHL</sequence>
<comment type="caution">
    <text evidence="1">The sequence shown here is derived from an EMBL/GenBank/DDBJ whole genome shotgun (WGS) entry which is preliminary data.</text>
</comment>
<organism evidence="1 2">
    <name type="scientific">Austropuccinia psidii MF-1</name>
    <dbReference type="NCBI Taxonomy" id="1389203"/>
    <lineage>
        <taxon>Eukaryota</taxon>
        <taxon>Fungi</taxon>
        <taxon>Dikarya</taxon>
        <taxon>Basidiomycota</taxon>
        <taxon>Pucciniomycotina</taxon>
        <taxon>Pucciniomycetes</taxon>
        <taxon>Pucciniales</taxon>
        <taxon>Sphaerophragmiaceae</taxon>
        <taxon>Austropuccinia</taxon>
    </lineage>
</organism>
<evidence type="ECO:0000313" key="2">
    <source>
        <dbReference type="Proteomes" id="UP000765509"/>
    </source>
</evidence>